<feature type="transmembrane region" description="Helical" evidence="6">
    <location>
        <begin position="84"/>
        <end position="103"/>
    </location>
</feature>
<evidence type="ECO:0000313" key="8">
    <source>
        <dbReference type="EMBL" id="MCZ4553446.1"/>
    </source>
</evidence>
<organism evidence="8 9">
    <name type="scientific">Gordonia rubripertincta</name>
    <name type="common">Rhodococcus corallinus</name>
    <dbReference type="NCBI Taxonomy" id="36822"/>
    <lineage>
        <taxon>Bacteria</taxon>
        <taxon>Bacillati</taxon>
        <taxon>Actinomycetota</taxon>
        <taxon>Actinomycetes</taxon>
        <taxon>Mycobacteriales</taxon>
        <taxon>Gordoniaceae</taxon>
        <taxon>Gordonia</taxon>
    </lineage>
</organism>
<gene>
    <name evidence="8" type="ORF">O4213_25905</name>
</gene>
<dbReference type="Proteomes" id="UP001067235">
    <property type="component" value="Unassembled WGS sequence"/>
</dbReference>
<evidence type="ECO:0000256" key="5">
    <source>
        <dbReference type="SAM" id="MobiDB-lite"/>
    </source>
</evidence>
<comment type="subcellular location">
    <subcellularLocation>
        <location evidence="1">Membrane</location>
        <topology evidence="1">Multi-pass membrane protein</topology>
    </subcellularLocation>
</comment>
<evidence type="ECO:0000256" key="4">
    <source>
        <dbReference type="ARBA" id="ARBA00023136"/>
    </source>
</evidence>
<dbReference type="RefSeq" id="WP_301574095.1">
    <property type="nucleotide sequence ID" value="NZ_JAPWIE010000009.1"/>
</dbReference>
<feature type="compositionally biased region" description="Low complexity" evidence="5">
    <location>
        <begin position="16"/>
        <end position="26"/>
    </location>
</feature>
<evidence type="ECO:0000256" key="2">
    <source>
        <dbReference type="ARBA" id="ARBA00022692"/>
    </source>
</evidence>
<keyword evidence="3 6" id="KW-1133">Transmembrane helix</keyword>
<feature type="domain" description="TM2" evidence="7">
    <location>
        <begin position="80"/>
        <end position="130"/>
    </location>
</feature>
<accession>A0ABT4N2G2</accession>
<evidence type="ECO:0000313" key="9">
    <source>
        <dbReference type="Proteomes" id="UP001067235"/>
    </source>
</evidence>
<evidence type="ECO:0000256" key="6">
    <source>
        <dbReference type="SAM" id="Phobius"/>
    </source>
</evidence>
<evidence type="ECO:0000256" key="1">
    <source>
        <dbReference type="ARBA" id="ARBA00004141"/>
    </source>
</evidence>
<dbReference type="Pfam" id="PF05154">
    <property type="entry name" value="TM2"/>
    <property type="match status" value="1"/>
</dbReference>
<evidence type="ECO:0000259" key="7">
    <source>
        <dbReference type="Pfam" id="PF05154"/>
    </source>
</evidence>
<keyword evidence="4 6" id="KW-0472">Membrane</keyword>
<dbReference type="InterPro" id="IPR007829">
    <property type="entry name" value="TM2"/>
</dbReference>
<sequence>MSYPGPYENSGTPEWQSSQPPQGSPGYPAPYEAPMPMYPAPAPYGQPAYGPAAFGPVAGFSGDPGAPFGRDPYSGEPLSDKSKVVAGLLQLFLGGFGAGRFYIGSNGIAIGQLCALIAGWVLAIVLIGYIILLGLGIWVIVDAIMIFTGSVRDSRGLKLRD</sequence>
<evidence type="ECO:0000256" key="3">
    <source>
        <dbReference type="ARBA" id="ARBA00022989"/>
    </source>
</evidence>
<proteinExistence type="predicted"/>
<name>A0ABT4N2G2_GORRU</name>
<keyword evidence="2 6" id="KW-0812">Transmembrane</keyword>
<feature type="transmembrane region" description="Helical" evidence="6">
    <location>
        <begin position="115"/>
        <end position="141"/>
    </location>
</feature>
<reference evidence="8" key="1">
    <citation type="submission" date="2022-12" db="EMBL/GenBank/DDBJ databases">
        <authorList>
            <person name="Krivoruchko A.V."/>
            <person name="Elkin A."/>
        </authorList>
    </citation>
    <scope>NUCLEOTIDE SEQUENCE</scope>
    <source>
        <strain evidence="8">IEGM 1388</strain>
    </source>
</reference>
<protein>
    <submittedName>
        <fullName evidence="8">TM2 domain-containing protein</fullName>
    </submittedName>
</protein>
<comment type="caution">
    <text evidence="8">The sequence shown here is derived from an EMBL/GenBank/DDBJ whole genome shotgun (WGS) entry which is preliminary data.</text>
</comment>
<keyword evidence="9" id="KW-1185">Reference proteome</keyword>
<dbReference type="EMBL" id="JAPWIE010000009">
    <property type="protein sequence ID" value="MCZ4553446.1"/>
    <property type="molecule type" value="Genomic_DNA"/>
</dbReference>
<feature type="region of interest" description="Disordered" evidence="5">
    <location>
        <begin position="1"/>
        <end position="29"/>
    </location>
</feature>